<keyword evidence="5" id="KW-0762">Sugar transport</keyword>
<dbReference type="InterPro" id="IPR000515">
    <property type="entry name" value="MetI-like"/>
</dbReference>
<dbReference type="GeneID" id="89289859"/>
<feature type="transmembrane region" description="Helical" evidence="9">
    <location>
        <begin position="103"/>
        <end position="128"/>
    </location>
</feature>
<sequence length="318" mass="35127">MGLRLPGIRRGGGAGEERLVFSDVETVPRRRLTLVLGLAVGLATVPLVMLYLLLVLSSFADRMLSGPDIFSARYSLENWRLLFEGRLEPAAGQLYTARDLAVIVLNTLLVAAGVTVIVVLTSVMAGYAFSRMRFRGRRRLMEFIILLHAFPGVALIIAVYAIYVWSLGLVPREAVTGYRFLYTILARAALEIPMSIWLMKGFFDRIPWEVEWSAMIDGASRLRVWWQIVLPQVKPGIAALAIFAFLAGWEDLIYVHVFLYTGGIKTLATFIEEVVGNIETAYLPIAAAAGTLYLLPTIVFFVATQKLLLQAMGGGVKG</sequence>
<feature type="transmembrane region" description="Helical" evidence="9">
    <location>
        <begin position="283"/>
        <end position="303"/>
    </location>
</feature>
<dbReference type="PANTHER" id="PTHR32243:SF50">
    <property type="entry name" value="MALTOSE_MALTODEXTRIN TRANSPORT SYSTEM PERMEASE PROTEIN MALG"/>
    <property type="match status" value="1"/>
</dbReference>
<dbReference type="RefSeq" id="WP_338249458.1">
    <property type="nucleotide sequence ID" value="NZ_AP028907.1"/>
</dbReference>
<gene>
    <name evidence="11" type="ORF">PABY_18500</name>
</gene>
<organism evidence="11 12">
    <name type="scientific">Pyrodictium abyssi</name>
    <dbReference type="NCBI Taxonomy" id="54256"/>
    <lineage>
        <taxon>Archaea</taxon>
        <taxon>Thermoproteota</taxon>
        <taxon>Thermoprotei</taxon>
        <taxon>Desulfurococcales</taxon>
        <taxon>Pyrodictiaceae</taxon>
        <taxon>Pyrodictium</taxon>
    </lineage>
</organism>
<dbReference type="InterPro" id="IPR035906">
    <property type="entry name" value="MetI-like_sf"/>
</dbReference>
<feature type="domain" description="ABC transmembrane type-1" evidence="10">
    <location>
        <begin position="104"/>
        <end position="304"/>
    </location>
</feature>
<dbReference type="InterPro" id="IPR050901">
    <property type="entry name" value="BP-dep_ABC_trans_perm"/>
</dbReference>
<dbReference type="PANTHER" id="PTHR32243">
    <property type="entry name" value="MALTOSE TRANSPORT SYSTEM PERMEASE-RELATED"/>
    <property type="match status" value="1"/>
</dbReference>
<evidence type="ECO:0000256" key="2">
    <source>
        <dbReference type="ARBA" id="ARBA00009047"/>
    </source>
</evidence>
<evidence type="ECO:0000313" key="12">
    <source>
        <dbReference type="Proteomes" id="UP001341135"/>
    </source>
</evidence>
<comment type="similarity">
    <text evidence="2">Belongs to the binding-protein-dependent transport system permease family. MalFG subfamily.</text>
</comment>
<dbReference type="EMBL" id="AP028907">
    <property type="protein sequence ID" value="BES82283.1"/>
    <property type="molecule type" value="Genomic_DNA"/>
</dbReference>
<keyword evidence="8 9" id="KW-0472">Membrane</keyword>
<protein>
    <submittedName>
        <fullName evidence="11">Carbohydrate ABC transporter permease</fullName>
    </submittedName>
</protein>
<accession>A0ABM8IXM6</accession>
<comment type="subcellular location">
    <subcellularLocation>
        <location evidence="1 9">Cell membrane</location>
        <topology evidence="1 9">Multi-pass membrane protein</topology>
    </subcellularLocation>
</comment>
<dbReference type="Gene3D" id="1.10.3720.10">
    <property type="entry name" value="MetI-like"/>
    <property type="match status" value="1"/>
</dbReference>
<dbReference type="PROSITE" id="PS50928">
    <property type="entry name" value="ABC_TM1"/>
    <property type="match status" value="1"/>
</dbReference>
<feature type="transmembrane region" description="Helical" evidence="9">
    <location>
        <begin position="224"/>
        <end position="247"/>
    </location>
</feature>
<dbReference type="SUPFAM" id="SSF161098">
    <property type="entry name" value="MetI-like"/>
    <property type="match status" value="1"/>
</dbReference>
<feature type="transmembrane region" description="Helical" evidence="9">
    <location>
        <begin position="140"/>
        <end position="165"/>
    </location>
</feature>
<evidence type="ECO:0000256" key="7">
    <source>
        <dbReference type="ARBA" id="ARBA00022989"/>
    </source>
</evidence>
<evidence type="ECO:0000256" key="8">
    <source>
        <dbReference type="ARBA" id="ARBA00023136"/>
    </source>
</evidence>
<keyword evidence="6 9" id="KW-0812">Transmembrane</keyword>
<keyword evidence="4" id="KW-1003">Cell membrane</keyword>
<evidence type="ECO:0000259" key="10">
    <source>
        <dbReference type="PROSITE" id="PS50928"/>
    </source>
</evidence>
<keyword evidence="12" id="KW-1185">Reference proteome</keyword>
<dbReference type="Proteomes" id="UP001341135">
    <property type="component" value="Chromosome"/>
</dbReference>
<evidence type="ECO:0000256" key="6">
    <source>
        <dbReference type="ARBA" id="ARBA00022692"/>
    </source>
</evidence>
<evidence type="ECO:0000256" key="3">
    <source>
        <dbReference type="ARBA" id="ARBA00022448"/>
    </source>
</evidence>
<evidence type="ECO:0000256" key="1">
    <source>
        <dbReference type="ARBA" id="ARBA00004651"/>
    </source>
</evidence>
<evidence type="ECO:0000313" key="11">
    <source>
        <dbReference type="EMBL" id="BES82283.1"/>
    </source>
</evidence>
<dbReference type="CDD" id="cd06261">
    <property type="entry name" value="TM_PBP2"/>
    <property type="match status" value="1"/>
</dbReference>
<feature type="transmembrane region" description="Helical" evidence="9">
    <location>
        <begin position="32"/>
        <end position="54"/>
    </location>
</feature>
<keyword evidence="7 9" id="KW-1133">Transmembrane helix</keyword>
<reference evidence="11 12" key="1">
    <citation type="submission" date="2023-09" db="EMBL/GenBank/DDBJ databases">
        <title>Pyrofollis japonicus gen. nov. sp. nov., a novel member of the family Pyrodictiaceae isolated from the Iheya North hydrothermal field.</title>
        <authorList>
            <person name="Miyazaki U."/>
            <person name="Sanari M."/>
            <person name="Tame A."/>
            <person name="Kitajima M."/>
            <person name="Okamoto A."/>
            <person name="Sawayama S."/>
            <person name="Miyazaki J."/>
            <person name="Takai K."/>
            <person name="Nakagawa S."/>
        </authorList>
    </citation>
    <scope>NUCLEOTIDE SEQUENCE [LARGE SCALE GENOMIC DNA]</scope>
    <source>
        <strain evidence="11 12">AV2</strain>
    </source>
</reference>
<evidence type="ECO:0000256" key="4">
    <source>
        <dbReference type="ARBA" id="ARBA00022475"/>
    </source>
</evidence>
<keyword evidence="3 9" id="KW-0813">Transport</keyword>
<name>A0ABM8IXM6_9CREN</name>
<evidence type="ECO:0000256" key="9">
    <source>
        <dbReference type="RuleBase" id="RU363032"/>
    </source>
</evidence>
<dbReference type="Pfam" id="PF00528">
    <property type="entry name" value="BPD_transp_1"/>
    <property type="match status" value="1"/>
</dbReference>
<proteinExistence type="inferred from homology"/>
<feature type="transmembrane region" description="Helical" evidence="9">
    <location>
        <begin position="253"/>
        <end position="271"/>
    </location>
</feature>
<evidence type="ECO:0000256" key="5">
    <source>
        <dbReference type="ARBA" id="ARBA00022597"/>
    </source>
</evidence>